<name>A0A942YWM9_9BACI</name>
<keyword evidence="6" id="KW-0732">Signal</keyword>
<comment type="subcellular location">
    <subcellularLocation>
        <location evidence="2">Cell membrane</location>
        <topology evidence="2">Lipid-anchor</topology>
    </subcellularLocation>
</comment>
<feature type="transmembrane region" description="Helical" evidence="9">
    <location>
        <begin position="6"/>
        <end position="24"/>
    </location>
</feature>
<feature type="transmembrane region" description="Helical" evidence="9">
    <location>
        <begin position="36"/>
        <end position="53"/>
    </location>
</feature>
<evidence type="ECO:0000313" key="12">
    <source>
        <dbReference type="Proteomes" id="UP000679749"/>
    </source>
</evidence>
<proteinExistence type="inferred from homology"/>
<dbReference type="PANTHER" id="PTHR30570:SF1">
    <property type="entry name" value="PHOSPHATE-BINDING PROTEIN PSTS"/>
    <property type="match status" value="1"/>
</dbReference>
<dbReference type="GO" id="GO:0005886">
    <property type="term" value="C:plasma membrane"/>
    <property type="evidence" value="ECO:0007669"/>
    <property type="project" value="UniProtKB-SubCell"/>
</dbReference>
<evidence type="ECO:0000256" key="8">
    <source>
        <dbReference type="ARBA" id="ARBA00023288"/>
    </source>
</evidence>
<organism evidence="11 12">
    <name type="scientific">Neobacillus rhizophilus</name>
    <dbReference type="NCBI Taxonomy" id="2833579"/>
    <lineage>
        <taxon>Bacteria</taxon>
        <taxon>Bacillati</taxon>
        <taxon>Bacillota</taxon>
        <taxon>Bacilli</taxon>
        <taxon>Bacillales</taxon>
        <taxon>Bacillaceae</taxon>
        <taxon>Neobacillus</taxon>
    </lineage>
</organism>
<comment type="subunit">
    <text evidence="4">The complex is composed of two ATP-binding proteins (PstB), two transmembrane proteins (PstC and PstA) and a solute-binding protein (PstS).</text>
</comment>
<feature type="transmembrane region" description="Helical" evidence="9">
    <location>
        <begin position="121"/>
        <end position="142"/>
    </location>
</feature>
<dbReference type="InterPro" id="IPR050811">
    <property type="entry name" value="Phosphate_ABC_transporter"/>
</dbReference>
<feature type="transmembrane region" description="Helical" evidence="9">
    <location>
        <begin position="65"/>
        <end position="84"/>
    </location>
</feature>
<keyword evidence="9" id="KW-0812">Transmembrane</keyword>
<dbReference type="AlphaFoldDB" id="A0A942YWM9"/>
<evidence type="ECO:0000256" key="4">
    <source>
        <dbReference type="ARBA" id="ARBA00011529"/>
    </source>
</evidence>
<dbReference type="GO" id="GO:0006817">
    <property type="term" value="P:phosphate ion transport"/>
    <property type="evidence" value="ECO:0007669"/>
    <property type="project" value="UniProtKB-KW"/>
</dbReference>
<dbReference type="Gene3D" id="3.40.190.10">
    <property type="entry name" value="Periplasmic binding protein-like II"/>
    <property type="match status" value="2"/>
</dbReference>
<keyword evidence="5" id="KW-0813">Transport</keyword>
<protein>
    <submittedName>
        <fullName evidence="11">Substrate-binding domain-containing protein</fullName>
    </submittedName>
</protein>
<keyword evidence="8" id="KW-0449">Lipoprotein</keyword>
<evidence type="ECO:0000256" key="9">
    <source>
        <dbReference type="SAM" id="Phobius"/>
    </source>
</evidence>
<accession>A0A942YWM9</accession>
<evidence type="ECO:0000256" key="2">
    <source>
        <dbReference type="ARBA" id="ARBA00004193"/>
    </source>
</evidence>
<gene>
    <name evidence="11" type="ORF">KHA99_28130</name>
</gene>
<feature type="transmembrane region" description="Helical" evidence="9">
    <location>
        <begin position="96"/>
        <end position="115"/>
    </location>
</feature>
<evidence type="ECO:0000256" key="1">
    <source>
        <dbReference type="ARBA" id="ARBA00002841"/>
    </source>
</evidence>
<dbReference type="Pfam" id="PF12849">
    <property type="entry name" value="PBP_like_2"/>
    <property type="match status" value="1"/>
</dbReference>
<dbReference type="InterPro" id="IPR024370">
    <property type="entry name" value="PBP_domain"/>
</dbReference>
<feature type="transmembrane region" description="Helical" evidence="9">
    <location>
        <begin position="158"/>
        <end position="178"/>
    </location>
</feature>
<dbReference type="SUPFAM" id="SSF53850">
    <property type="entry name" value="Periplasmic binding protein-like II"/>
    <property type="match status" value="1"/>
</dbReference>
<keyword evidence="12" id="KW-1185">Reference proteome</keyword>
<evidence type="ECO:0000256" key="5">
    <source>
        <dbReference type="ARBA" id="ARBA00022592"/>
    </source>
</evidence>
<evidence type="ECO:0000256" key="3">
    <source>
        <dbReference type="ARBA" id="ARBA00008725"/>
    </source>
</evidence>
<comment type="function">
    <text evidence="1">Part of the ABC transporter complex PstSACB involved in phosphate import.</text>
</comment>
<comment type="caution">
    <text evidence="11">The sequence shown here is derived from an EMBL/GenBank/DDBJ whole genome shotgun (WGS) entry which is preliminary data.</text>
</comment>
<comment type="similarity">
    <text evidence="3">Belongs to the PstS family.</text>
</comment>
<evidence type="ECO:0000313" key="11">
    <source>
        <dbReference type="EMBL" id="MBS4216298.1"/>
    </source>
</evidence>
<dbReference type="EMBL" id="JAGYPF010000006">
    <property type="protein sequence ID" value="MBS4216298.1"/>
    <property type="molecule type" value="Genomic_DNA"/>
</dbReference>
<evidence type="ECO:0000256" key="6">
    <source>
        <dbReference type="ARBA" id="ARBA00022729"/>
    </source>
</evidence>
<keyword evidence="9" id="KW-0472">Membrane</keyword>
<feature type="domain" description="PBP" evidence="10">
    <location>
        <begin position="265"/>
        <end position="470"/>
    </location>
</feature>
<keyword evidence="5" id="KW-0592">Phosphate transport</keyword>
<evidence type="ECO:0000256" key="7">
    <source>
        <dbReference type="ARBA" id="ARBA00023139"/>
    </source>
</evidence>
<sequence length="488" mass="54081">MGKKLLFFILYFGVVPLVISFLALPLMGKFEMLMETLLSVLIAGGGLAGFFVSKKLLSSCQLKGYIALIPLPLTYTAVLWAVFMLINGGFYGADSWLFYCIFHIAYAPIYFVAMFGGEGRLFLWAPLAYELSFAIGVVIAAASRKVQFASVFNMRKQLLSILAVFLFAIGTGSAVHWYRSQTVLPSYGFKYAGGYSSTDLTPYDVTNPNNKLPKLNTKSTFIITNPMEMPVLDGAEAAFPVYSAFANATYENIHQLMGNGQEIVSFMNTIYAYERLLSGEVDIYFGAEPSKEQREMAKKAGKELVMTPIGKEAFVFFVNPKNEVDSLKVSEIKGIYSGEIKNWSKLGGDSEKIIAFQRPKNSGSQTLLEKIMGETKIMKPLKEDVPEGMGGIIEQVADYRNYQNAVGFSFRFFATGMKENPDIKLLAINGIEPSSENIASGKYPFTATLYAITLKDNPNPNIQPFLDWMQGPQGQDLVEKVGYIKLTQ</sequence>
<keyword evidence="9" id="KW-1133">Transmembrane helix</keyword>
<dbReference type="RefSeq" id="WP_213120823.1">
    <property type="nucleotide sequence ID" value="NZ_JAGYPF010000006.1"/>
</dbReference>
<reference evidence="11" key="1">
    <citation type="submission" date="2021-05" db="EMBL/GenBank/DDBJ databases">
        <title>Novel Bacillus species.</title>
        <authorList>
            <person name="Liu G."/>
        </authorList>
    </citation>
    <scope>NUCLEOTIDE SEQUENCE</scope>
    <source>
        <strain evidence="11">FJAT-49825</strain>
    </source>
</reference>
<dbReference type="PANTHER" id="PTHR30570">
    <property type="entry name" value="PERIPLASMIC PHOSPHATE BINDING COMPONENT OF PHOSPHATE ABC TRANSPORTER"/>
    <property type="match status" value="1"/>
</dbReference>
<dbReference type="Proteomes" id="UP000679749">
    <property type="component" value="Unassembled WGS sequence"/>
</dbReference>
<keyword evidence="7" id="KW-0564">Palmitate</keyword>
<evidence type="ECO:0000259" key="10">
    <source>
        <dbReference type="Pfam" id="PF12849"/>
    </source>
</evidence>